<dbReference type="Proteomes" id="UP000011645">
    <property type="component" value="Unassembled WGS sequence"/>
</dbReference>
<evidence type="ECO:0000313" key="2">
    <source>
        <dbReference type="EMBL" id="ADJ13995.1"/>
    </source>
</evidence>
<keyword evidence="5" id="KW-1185">Reference proteome</keyword>
<dbReference type="HOGENOM" id="CLU_2930091_0_0_2"/>
<evidence type="ECO:0000313" key="4">
    <source>
        <dbReference type="Proteomes" id="UP000000390"/>
    </source>
</evidence>
<keyword evidence="1" id="KW-0472">Membrane</keyword>
<dbReference type="Proteomes" id="UP000000390">
    <property type="component" value="Chromosome"/>
</dbReference>
<keyword evidence="1" id="KW-1133">Transmembrane helix</keyword>
<dbReference type="EMBL" id="CP002062">
    <property type="protein sequence ID" value="ADJ13995.1"/>
    <property type="molecule type" value="Genomic_DNA"/>
</dbReference>
<organism evidence="2 4">
    <name type="scientific">Halalkalicoccus jeotgali (strain DSM 18796 / CECT 7217 / JCM 14584 / KCTC 4019 / B3)</name>
    <dbReference type="NCBI Taxonomy" id="795797"/>
    <lineage>
        <taxon>Archaea</taxon>
        <taxon>Methanobacteriati</taxon>
        <taxon>Methanobacteriota</taxon>
        <taxon>Stenosarchaea group</taxon>
        <taxon>Halobacteria</taxon>
        <taxon>Halobacteriales</taxon>
        <taxon>Halococcaceae</taxon>
        <taxon>Halalkalicoccus</taxon>
    </lineage>
</organism>
<dbReference type="AlphaFoldDB" id="D8J7A0"/>
<dbReference type="EMBL" id="AOHV01000042">
    <property type="protein sequence ID" value="ELY33960.1"/>
    <property type="molecule type" value="Genomic_DNA"/>
</dbReference>
<feature type="transmembrane region" description="Helical" evidence="1">
    <location>
        <begin position="12"/>
        <end position="33"/>
    </location>
</feature>
<protein>
    <submittedName>
        <fullName evidence="2">Uncharacterized protein</fullName>
    </submittedName>
</protein>
<evidence type="ECO:0000313" key="3">
    <source>
        <dbReference type="EMBL" id="ELY33960.1"/>
    </source>
</evidence>
<proteinExistence type="predicted"/>
<reference evidence="3 5" key="2">
    <citation type="journal article" date="2014" name="PLoS Genet.">
        <title>Phylogenetically driven sequencing of extremely halophilic archaea reveals strategies for static and dynamic osmo-response.</title>
        <authorList>
            <person name="Becker E.A."/>
            <person name="Seitzer P.M."/>
            <person name="Tritt A."/>
            <person name="Larsen D."/>
            <person name="Krusor M."/>
            <person name="Yao A.I."/>
            <person name="Wu D."/>
            <person name="Madern D."/>
            <person name="Eisen J.A."/>
            <person name="Darling A.E."/>
            <person name="Facciotti M.T."/>
        </authorList>
    </citation>
    <scope>NUCLEOTIDE SEQUENCE [LARGE SCALE GENOMIC DNA]</scope>
    <source>
        <strain evidence="3">B3</strain>
        <strain evidence="5">DSM 18796 / CECT 7217 / JCM 14584 / KCTC 4019 / B3</strain>
    </source>
</reference>
<dbReference type="PATRIC" id="fig|795797.18.peg.600"/>
<reference evidence="2 4" key="1">
    <citation type="journal article" date="2010" name="J. Bacteriol.">
        <title>Complete genome sequence of Halalkalicoccus jeotgali B3(T), an extremely halophilic archaeon.</title>
        <authorList>
            <person name="Roh S.W."/>
            <person name="Nam Y.D."/>
            <person name="Nam S.H."/>
            <person name="Choi S.H."/>
            <person name="Park H.S."/>
            <person name="Bae J.W."/>
        </authorList>
    </citation>
    <scope>NUCLEOTIDE SEQUENCE [LARGE SCALE GENOMIC DNA]</scope>
    <source>
        <strain evidence="2">B3</strain>
        <strain evidence="4">DSM 18796 / CECT 7217 / JCM 14584 / KCTC 4019 / B3</strain>
    </source>
</reference>
<accession>D8J7A0</accession>
<dbReference type="GeneID" id="9418402"/>
<sequence length="60" mass="6754">MEPDLPRHRRPSAATLGRWLGIALLVVFAVLLLPLPESPFFLGAVIAVGFWVLQRLYGRR</sequence>
<name>D8J7A0_HALJB</name>
<feature type="transmembrane region" description="Helical" evidence="1">
    <location>
        <begin position="39"/>
        <end position="57"/>
    </location>
</feature>
<keyword evidence="1" id="KW-0812">Transmembrane</keyword>
<dbReference type="KEGG" id="hje:HacjB3_03010"/>
<gene>
    <name evidence="2" type="ordered locus">HacjB3_03010</name>
    <name evidence="3" type="ORF">C497_16302</name>
</gene>
<evidence type="ECO:0000313" key="5">
    <source>
        <dbReference type="Proteomes" id="UP000011645"/>
    </source>
</evidence>
<evidence type="ECO:0000256" key="1">
    <source>
        <dbReference type="SAM" id="Phobius"/>
    </source>
</evidence>
<dbReference type="RefSeq" id="WP_008418124.1">
    <property type="nucleotide sequence ID" value="NC_014297.1"/>
</dbReference>